<dbReference type="Proteomes" id="UP001602058">
    <property type="component" value="Unassembled WGS sequence"/>
</dbReference>
<evidence type="ECO:0000313" key="3">
    <source>
        <dbReference type="EMBL" id="MFF4526151.1"/>
    </source>
</evidence>
<protein>
    <submittedName>
        <fullName evidence="3">Rhomboid-like protein</fullName>
    </submittedName>
</protein>
<dbReference type="EMBL" id="JBIAWJ010000023">
    <property type="protein sequence ID" value="MFF4526151.1"/>
    <property type="molecule type" value="Genomic_DNA"/>
</dbReference>
<feature type="transmembrane region" description="Helical" evidence="2">
    <location>
        <begin position="220"/>
        <end position="237"/>
    </location>
</feature>
<sequence length="282" mass="29627">MDTTVDRAAPARDQAGDPADTGACGGASAGALLDGIPQQRGATTEPAAARPSTSGLPWQSWRSWAPWRLLPTPTGTPFTFFYAIVLLATSLIADHADPSLVHALHQGSSTDVAHLVRNPVLALVASGLWVVGGVMSPYGIGFLVALTALERRVGGMRTAGLFLLGHVLATLATEIPVGLAVLAGRLPESSLHRLDYGISFGVAACVGALAGLLSPWLRWPILITFGGILIGELFAFQDPVTNWGHLIALAIGVAMWPVVRRRCRARPGFSRLAAARRGRDVP</sequence>
<name>A0ABW6URY9_9ACTN</name>
<feature type="region of interest" description="Disordered" evidence="1">
    <location>
        <begin position="1"/>
        <end position="30"/>
    </location>
</feature>
<accession>A0ABW6URY9</accession>
<feature type="transmembrane region" description="Helical" evidence="2">
    <location>
        <begin position="69"/>
        <end position="93"/>
    </location>
</feature>
<reference evidence="3 4" key="1">
    <citation type="submission" date="2024-10" db="EMBL/GenBank/DDBJ databases">
        <title>The Natural Products Discovery Center: Release of the First 8490 Sequenced Strains for Exploring Actinobacteria Biosynthetic Diversity.</title>
        <authorList>
            <person name="Kalkreuter E."/>
            <person name="Kautsar S.A."/>
            <person name="Yang D."/>
            <person name="Bader C.D."/>
            <person name="Teijaro C.N."/>
            <person name="Fluegel L."/>
            <person name="Davis C.M."/>
            <person name="Simpson J.R."/>
            <person name="Lauterbach L."/>
            <person name="Steele A.D."/>
            <person name="Gui C."/>
            <person name="Meng S."/>
            <person name="Li G."/>
            <person name="Viehrig K."/>
            <person name="Ye F."/>
            <person name="Su P."/>
            <person name="Kiefer A.F."/>
            <person name="Nichols A."/>
            <person name="Cepeda A.J."/>
            <person name="Yan W."/>
            <person name="Fan B."/>
            <person name="Jiang Y."/>
            <person name="Adhikari A."/>
            <person name="Zheng C.-J."/>
            <person name="Schuster L."/>
            <person name="Cowan T.M."/>
            <person name="Smanski M.J."/>
            <person name="Chevrette M.G."/>
            <person name="De Carvalho L.P.S."/>
            <person name="Shen B."/>
        </authorList>
    </citation>
    <scope>NUCLEOTIDE SEQUENCE [LARGE SCALE GENOMIC DNA]</scope>
    <source>
        <strain evidence="3 4">NPDC001390</strain>
    </source>
</reference>
<comment type="caution">
    <text evidence="3">The sequence shown here is derived from an EMBL/GenBank/DDBJ whole genome shotgun (WGS) entry which is preliminary data.</text>
</comment>
<organism evidence="3 4">
    <name type="scientific">Streptomyces bluensis</name>
    <dbReference type="NCBI Taxonomy" id="33897"/>
    <lineage>
        <taxon>Bacteria</taxon>
        <taxon>Bacillati</taxon>
        <taxon>Actinomycetota</taxon>
        <taxon>Actinomycetes</taxon>
        <taxon>Kitasatosporales</taxon>
        <taxon>Streptomycetaceae</taxon>
        <taxon>Streptomyces</taxon>
    </lineage>
</organism>
<feature type="transmembrane region" description="Helical" evidence="2">
    <location>
        <begin position="120"/>
        <end position="149"/>
    </location>
</feature>
<proteinExistence type="predicted"/>
<evidence type="ECO:0000256" key="2">
    <source>
        <dbReference type="SAM" id="Phobius"/>
    </source>
</evidence>
<feature type="transmembrane region" description="Helical" evidence="2">
    <location>
        <begin position="196"/>
        <end position="213"/>
    </location>
</feature>
<dbReference type="Pfam" id="PF20401">
    <property type="entry name" value="Rhomboid_2"/>
    <property type="match status" value="1"/>
</dbReference>
<dbReference type="RefSeq" id="WP_387891612.1">
    <property type="nucleotide sequence ID" value="NZ_JBIAWJ010000023.1"/>
</dbReference>
<keyword evidence="2" id="KW-1133">Transmembrane helix</keyword>
<feature type="transmembrane region" description="Helical" evidence="2">
    <location>
        <begin position="161"/>
        <end position="184"/>
    </location>
</feature>
<keyword evidence="4" id="KW-1185">Reference proteome</keyword>
<keyword evidence="2" id="KW-0472">Membrane</keyword>
<dbReference type="InterPro" id="IPR046862">
    <property type="entry name" value="Rhomboid_2"/>
</dbReference>
<keyword evidence="2" id="KW-0812">Transmembrane</keyword>
<evidence type="ECO:0000313" key="4">
    <source>
        <dbReference type="Proteomes" id="UP001602058"/>
    </source>
</evidence>
<gene>
    <name evidence="3" type="ORF">ACFY1D_32680</name>
</gene>
<evidence type="ECO:0000256" key="1">
    <source>
        <dbReference type="SAM" id="MobiDB-lite"/>
    </source>
</evidence>
<feature type="transmembrane region" description="Helical" evidence="2">
    <location>
        <begin position="243"/>
        <end position="259"/>
    </location>
</feature>